<feature type="signal peptide" evidence="2">
    <location>
        <begin position="1"/>
        <end position="20"/>
    </location>
</feature>
<reference evidence="3" key="1">
    <citation type="submission" date="2013-08" db="EMBL/GenBank/DDBJ databases">
        <title>Gene expansion shapes genome architecture in the human pathogen Lichtheimia corymbifera: an evolutionary genomics analysis in the ancient terrestrial Mucorales (Mucoromycotina).</title>
        <authorList>
            <person name="Schwartze V.U."/>
            <person name="Winter S."/>
            <person name="Shelest E."/>
            <person name="Marcet-Houben M."/>
            <person name="Horn F."/>
            <person name="Wehner S."/>
            <person name="Hoffmann K."/>
            <person name="Riege K."/>
            <person name="Sammeth M."/>
            <person name="Nowrousian M."/>
            <person name="Valiante V."/>
            <person name="Linde J."/>
            <person name="Jacobsen I.D."/>
            <person name="Marz M."/>
            <person name="Brakhage A.A."/>
            <person name="Gabaldon T."/>
            <person name="Bocker S."/>
            <person name="Voigt K."/>
        </authorList>
    </citation>
    <scope>NUCLEOTIDE SEQUENCE [LARGE SCALE GENOMIC DNA]</scope>
    <source>
        <strain evidence="3">FSU 9682</strain>
    </source>
</reference>
<proteinExistence type="predicted"/>
<accession>A0A068SE55</accession>
<evidence type="ECO:0000256" key="2">
    <source>
        <dbReference type="SAM" id="SignalP"/>
    </source>
</evidence>
<keyword evidence="1" id="KW-0472">Membrane</keyword>
<feature type="transmembrane region" description="Helical" evidence="1">
    <location>
        <begin position="159"/>
        <end position="178"/>
    </location>
</feature>
<keyword evidence="1" id="KW-1133">Transmembrane helix</keyword>
<dbReference type="AlphaFoldDB" id="A0A068SE55"/>
<comment type="caution">
    <text evidence="3">The sequence shown here is derived from an EMBL/GenBank/DDBJ whole genome shotgun (WGS) entry which is preliminary data.</text>
</comment>
<evidence type="ECO:0000313" key="3">
    <source>
        <dbReference type="EMBL" id="CDH59516.1"/>
    </source>
</evidence>
<dbReference type="Gene3D" id="2.60.40.10">
    <property type="entry name" value="Immunoglobulins"/>
    <property type="match status" value="1"/>
</dbReference>
<dbReference type="VEuPathDB" id="FungiDB:LCOR_10328.1"/>
<evidence type="ECO:0000256" key="1">
    <source>
        <dbReference type="SAM" id="Phobius"/>
    </source>
</evidence>
<keyword evidence="1" id="KW-0812">Transmembrane</keyword>
<sequence>MLSYLFLIALAILSFHQTFAQVGPHISVPEYNATVTPGDHITIEYTYQNMGTGEYSIDVALWQDASATQLLQNITTDHEIPGGNSTGFQLNFTYTGSYDWKVPGGLSVKRTFDNGTEIEEAPQLIYLTVTCEADTYFYEDLRLRSRPIMLHYNAAGINLPNVLLLALSTASAVFIFFFA</sequence>
<name>A0A068SE55_9FUNG</name>
<gene>
    <name evidence="3" type="ORF">LCOR_10328.1</name>
</gene>
<dbReference type="EMBL" id="CBTN010000071">
    <property type="protein sequence ID" value="CDH59516.1"/>
    <property type="molecule type" value="Genomic_DNA"/>
</dbReference>
<dbReference type="Proteomes" id="UP000027586">
    <property type="component" value="Unassembled WGS sequence"/>
</dbReference>
<feature type="chain" id="PRO_5001653133" evidence="2">
    <location>
        <begin position="21"/>
        <end position="179"/>
    </location>
</feature>
<organism evidence="3 4">
    <name type="scientific">Lichtheimia corymbifera JMRC:FSU:9682</name>
    <dbReference type="NCBI Taxonomy" id="1263082"/>
    <lineage>
        <taxon>Eukaryota</taxon>
        <taxon>Fungi</taxon>
        <taxon>Fungi incertae sedis</taxon>
        <taxon>Mucoromycota</taxon>
        <taxon>Mucoromycotina</taxon>
        <taxon>Mucoromycetes</taxon>
        <taxon>Mucorales</taxon>
        <taxon>Lichtheimiaceae</taxon>
        <taxon>Lichtheimia</taxon>
    </lineage>
</organism>
<keyword evidence="2" id="KW-0732">Signal</keyword>
<evidence type="ECO:0000313" key="4">
    <source>
        <dbReference type="Proteomes" id="UP000027586"/>
    </source>
</evidence>
<dbReference type="InterPro" id="IPR013783">
    <property type="entry name" value="Ig-like_fold"/>
</dbReference>
<keyword evidence="4" id="KW-1185">Reference proteome</keyword>
<dbReference type="OrthoDB" id="2278235at2759"/>
<protein>
    <submittedName>
        <fullName evidence="3">Uncharacterized protein</fullName>
    </submittedName>
</protein>